<keyword evidence="3" id="KW-1185">Reference proteome</keyword>
<dbReference type="GO" id="GO:0007508">
    <property type="term" value="P:larval heart development"/>
    <property type="evidence" value="ECO:0007669"/>
    <property type="project" value="TreeGrafter"/>
</dbReference>
<dbReference type="InterPro" id="IPR005135">
    <property type="entry name" value="Endo/exonuclease/phosphatase"/>
</dbReference>
<dbReference type="GO" id="GO:0061343">
    <property type="term" value="P:cell adhesion involved in heart morphogenesis"/>
    <property type="evidence" value="ECO:0007669"/>
    <property type="project" value="TreeGrafter"/>
</dbReference>
<accession>A0AAE2D8Q6</accession>
<dbReference type="InterPro" id="IPR036691">
    <property type="entry name" value="Endo/exonu/phosph_ase_sf"/>
</dbReference>
<proteinExistence type="predicted"/>
<evidence type="ECO:0000259" key="1">
    <source>
        <dbReference type="PROSITE" id="PS50878"/>
    </source>
</evidence>
<dbReference type="SUPFAM" id="SSF56219">
    <property type="entry name" value="DNase I-like"/>
    <property type="match status" value="1"/>
</dbReference>
<reference evidence="2" key="1">
    <citation type="submission" date="2022-04" db="EMBL/GenBank/DDBJ databases">
        <authorList>
            <person name="Xu L."/>
            <person name="Lv Z."/>
        </authorList>
    </citation>
    <scope>NUCLEOTIDE SEQUENCE</scope>
    <source>
        <strain evidence="2">LV_2022a</strain>
    </source>
</reference>
<dbReference type="GO" id="GO:0003824">
    <property type="term" value="F:catalytic activity"/>
    <property type="evidence" value="ECO:0007669"/>
    <property type="project" value="InterPro"/>
</dbReference>
<dbReference type="GO" id="GO:0031012">
    <property type="term" value="C:extracellular matrix"/>
    <property type="evidence" value="ECO:0007669"/>
    <property type="project" value="TreeGrafter"/>
</dbReference>
<evidence type="ECO:0000313" key="3">
    <source>
        <dbReference type="Proteomes" id="UP001292079"/>
    </source>
</evidence>
<name>A0AAE2D8Q6_SCHME</name>
<dbReference type="AlphaFoldDB" id="A0AAE2D8Q6"/>
<dbReference type="Pfam" id="PF14529">
    <property type="entry name" value="Exo_endo_phos_2"/>
    <property type="match status" value="1"/>
</dbReference>
<gene>
    <name evidence="2" type="ORF">MN116_000174</name>
</gene>
<protein>
    <recommendedName>
        <fullName evidence="1">Reverse transcriptase domain-containing protein</fullName>
    </recommendedName>
</protein>
<dbReference type="Proteomes" id="UP001292079">
    <property type="component" value="Unassembled WGS sequence"/>
</dbReference>
<dbReference type="CDD" id="cd01650">
    <property type="entry name" value="RT_nLTR_like"/>
    <property type="match status" value="1"/>
</dbReference>
<organism evidence="2 3">
    <name type="scientific">Schistosoma mekongi</name>
    <name type="common">Parasitic worm</name>
    <dbReference type="NCBI Taxonomy" id="38744"/>
    <lineage>
        <taxon>Eukaryota</taxon>
        <taxon>Metazoa</taxon>
        <taxon>Spiralia</taxon>
        <taxon>Lophotrochozoa</taxon>
        <taxon>Platyhelminthes</taxon>
        <taxon>Trematoda</taxon>
        <taxon>Digenea</taxon>
        <taxon>Strigeidida</taxon>
        <taxon>Schistosomatoidea</taxon>
        <taxon>Schistosomatidae</taxon>
        <taxon>Schistosoma</taxon>
    </lineage>
</organism>
<feature type="domain" description="Reverse transcriptase" evidence="1">
    <location>
        <begin position="492"/>
        <end position="740"/>
    </location>
</feature>
<dbReference type="Gene3D" id="3.60.10.10">
    <property type="entry name" value="Endonuclease/exonuclease/phosphatase"/>
    <property type="match status" value="1"/>
</dbReference>
<reference evidence="2" key="2">
    <citation type="journal article" date="2023" name="Infect Dis Poverty">
        <title>Chromosome-scale genome of the human blood fluke Schistosoma mekongi and its implications for public health.</title>
        <authorList>
            <person name="Zhou M."/>
            <person name="Xu L."/>
            <person name="Xu D."/>
            <person name="Chen W."/>
            <person name="Khan J."/>
            <person name="Hu Y."/>
            <person name="Huang H."/>
            <person name="Wei H."/>
            <person name="Zhang Y."/>
            <person name="Chusongsang P."/>
            <person name="Tanasarnprasert K."/>
            <person name="Hu X."/>
            <person name="Limpanont Y."/>
            <person name="Lv Z."/>
        </authorList>
    </citation>
    <scope>NUCLEOTIDE SEQUENCE</scope>
    <source>
        <strain evidence="2">LV_2022a</strain>
    </source>
</reference>
<evidence type="ECO:0000313" key="2">
    <source>
        <dbReference type="EMBL" id="KAK4474235.1"/>
    </source>
</evidence>
<dbReference type="PROSITE" id="PS50878">
    <property type="entry name" value="RT_POL"/>
    <property type="match status" value="1"/>
</dbReference>
<dbReference type="PANTHER" id="PTHR33395">
    <property type="entry name" value="TRANSCRIPTASE, PUTATIVE-RELATED-RELATED"/>
    <property type="match status" value="1"/>
</dbReference>
<sequence length="920" mass="105742">MTPNSFKTRVLLQDLTHHERSKLLVVSINARSLINKINYLKSIMIITKPSVVLITETWCKPTILDDTINIDNYTLFRTDRQNTSGGGTIIYTRSDLKACRFNNEQLDDTGDSTWVSIAIGHQKYLLVGCIYRPPNVDSIYDKNLSTLFFLASQQPHVSKLIGGDFNLPNIDWISPHTSQRFSKLIEMIEFSGWIQQVQIPTRGNNTLDLLFTINFNPTSVNVSSEFHNSDHKVVISTFNYQPTNNLNPNGLKKYKYRRYTNETWKHIEALIRCIRWDSYLTTGNIDTAISVFYSNLISCLDCIAPYVERVSDINSARSHIPKCLRRKLRHLRLRYYKHHDITALYNVFKIVENLDSAQLKYLLNMETTALNSINPISSMIKLFKSRLDSKSNKPPTLFITKDGIDDDPASISEQFSSYFSSCCSTEPGATANPISMMTSKCLSTVEFTSTNIKRAIATLKKSNDNGPDGIPASLMKYSGKDLPFLCLKLFNLSMDKGHYPAIWKTSFITPRFKSGSRNVIENYRPINTTSVLSRIMEKVIHKQLSSFLLSENLINPSQHGFMEKRSCATCHLKFFDYITLGRDKGFSTIVLYFDFSKAFDCVPHNLLLSKLHSHGIRNPLLSWFKSFLTGRRQIVRISSSYSKPVNVSREVVQGSVVGPLLFLPFINDVCQQFVHGKIFLFADDLKVAYLFPPTTNENTITKIIQKEIDDLSEWTKIWHLPLNVHKSGYISTGRRWNLSLHLCEVQIKPLSVVQDLGLRYTDSINFSEHVAFQASKARKSTGFIRKNFLDLHSKILLYTKCVRPILDYGCLHYSNCRRLDLMKIERIQRTFTKSLLGDYSTQTYRQRCDKLKLEPLWLRRLKLNLTLMYRLISGATYASTSQPILYTSTHNLRNKENTITIQRCRTQLRQSFITVRYATL</sequence>
<dbReference type="EMBL" id="JALJAT010000001">
    <property type="protein sequence ID" value="KAK4474235.1"/>
    <property type="molecule type" value="Genomic_DNA"/>
</dbReference>
<dbReference type="Pfam" id="PF00078">
    <property type="entry name" value="RVT_1"/>
    <property type="match status" value="1"/>
</dbReference>
<comment type="caution">
    <text evidence="2">The sequence shown here is derived from an EMBL/GenBank/DDBJ whole genome shotgun (WGS) entry which is preliminary data.</text>
</comment>
<dbReference type="PANTHER" id="PTHR33395:SF22">
    <property type="entry name" value="REVERSE TRANSCRIPTASE DOMAIN-CONTAINING PROTEIN"/>
    <property type="match status" value="1"/>
</dbReference>
<dbReference type="InterPro" id="IPR000477">
    <property type="entry name" value="RT_dom"/>
</dbReference>